<dbReference type="InterPro" id="IPR006103">
    <property type="entry name" value="Glyco_hydro_2_cat"/>
</dbReference>
<evidence type="ECO:0000256" key="7">
    <source>
        <dbReference type="ARBA" id="ARBA00013303"/>
    </source>
</evidence>
<evidence type="ECO:0000256" key="9">
    <source>
        <dbReference type="ARBA" id="ARBA00022837"/>
    </source>
</evidence>
<proteinExistence type="inferred from homology"/>
<feature type="chain" id="PRO_5014917289" description="Beta-galactosidase" evidence="12">
    <location>
        <begin position="19"/>
        <end position="1041"/>
    </location>
</feature>
<dbReference type="GO" id="GO:0005990">
    <property type="term" value="P:lactose catabolic process"/>
    <property type="evidence" value="ECO:0007669"/>
    <property type="project" value="TreeGrafter"/>
</dbReference>
<dbReference type="InterPro" id="IPR004199">
    <property type="entry name" value="B-gal_small/dom_5"/>
</dbReference>
<dbReference type="Gene3D" id="3.20.20.80">
    <property type="entry name" value="Glycosidases"/>
    <property type="match status" value="1"/>
</dbReference>
<keyword evidence="10" id="KW-0326">Glycosidase</keyword>
<dbReference type="GO" id="GO:0009341">
    <property type="term" value="C:beta-galactosidase complex"/>
    <property type="evidence" value="ECO:0007669"/>
    <property type="project" value="InterPro"/>
</dbReference>
<comment type="cofactor">
    <cofactor evidence="2">
        <name>Ca(2+)</name>
        <dbReference type="ChEBI" id="CHEBI:29108"/>
    </cofactor>
</comment>
<dbReference type="Gene3D" id="2.60.40.10">
    <property type="entry name" value="Immunoglobulins"/>
    <property type="match status" value="2"/>
</dbReference>
<dbReference type="EC" id="3.2.1.23" evidence="6"/>
<dbReference type="Pfam" id="PF02929">
    <property type="entry name" value="Bgal_small_N"/>
    <property type="match status" value="1"/>
</dbReference>
<dbReference type="AlphaFoldDB" id="A0A2N3IC78"/>
<dbReference type="Gene3D" id="2.60.120.260">
    <property type="entry name" value="Galactose-binding domain-like"/>
    <property type="match status" value="1"/>
</dbReference>
<dbReference type="SMART" id="SM01038">
    <property type="entry name" value="Bgal_small_N"/>
    <property type="match status" value="1"/>
</dbReference>
<dbReference type="InterPro" id="IPR050347">
    <property type="entry name" value="Bact_Beta-galactosidase"/>
</dbReference>
<evidence type="ECO:0000256" key="4">
    <source>
        <dbReference type="ARBA" id="ARBA00007401"/>
    </source>
</evidence>
<dbReference type="InterPro" id="IPR014718">
    <property type="entry name" value="GH-type_carb-bd"/>
</dbReference>
<dbReference type="InterPro" id="IPR011013">
    <property type="entry name" value="Gal_mutarotase_sf_dom"/>
</dbReference>
<dbReference type="Gene3D" id="2.70.98.10">
    <property type="match status" value="1"/>
</dbReference>
<dbReference type="InterPro" id="IPR036156">
    <property type="entry name" value="Beta-gal/glucu_dom_sf"/>
</dbReference>
<dbReference type="PANTHER" id="PTHR46323:SF2">
    <property type="entry name" value="BETA-GALACTOSIDASE"/>
    <property type="match status" value="1"/>
</dbReference>
<accession>A0A2N3IC78</accession>
<feature type="domain" description="Beta galactosidase small chain/" evidence="13">
    <location>
        <begin position="761"/>
        <end position="1035"/>
    </location>
</feature>
<evidence type="ECO:0000256" key="5">
    <source>
        <dbReference type="ARBA" id="ARBA00011245"/>
    </source>
</evidence>
<dbReference type="PROSITE" id="PS00608">
    <property type="entry name" value="GLYCOSYL_HYDROL_F2_2"/>
    <property type="match status" value="1"/>
</dbReference>
<keyword evidence="12" id="KW-0732">Signal</keyword>
<dbReference type="SUPFAM" id="SSF49785">
    <property type="entry name" value="Galactose-binding domain-like"/>
    <property type="match status" value="1"/>
</dbReference>
<dbReference type="Pfam" id="PF00703">
    <property type="entry name" value="Glyco_hydro_2"/>
    <property type="match status" value="1"/>
</dbReference>
<keyword evidence="8" id="KW-0378">Hydrolase</keyword>
<evidence type="ECO:0000256" key="3">
    <source>
        <dbReference type="ARBA" id="ARBA00001959"/>
    </source>
</evidence>
<dbReference type="InterPro" id="IPR006101">
    <property type="entry name" value="Glyco_hydro_2"/>
</dbReference>
<evidence type="ECO:0000256" key="11">
    <source>
        <dbReference type="ARBA" id="ARBA00032230"/>
    </source>
</evidence>
<dbReference type="GO" id="GO:0004565">
    <property type="term" value="F:beta-galactosidase activity"/>
    <property type="evidence" value="ECO:0007669"/>
    <property type="project" value="UniProtKB-EC"/>
</dbReference>
<gene>
    <name evidence="14" type="ORF">BZG01_05900</name>
</gene>
<evidence type="ECO:0000256" key="10">
    <source>
        <dbReference type="ARBA" id="ARBA00023295"/>
    </source>
</evidence>
<evidence type="ECO:0000256" key="6">
    <source>
        <dbReference type="ARBA" id="ARBA00012756"/>
    </source>
</evidence>
<dbReference type="InterPro" id="IPR013783">
    <property type="entry name" value="Ig-like_fold"/>
</dbReference>
<name>A0A2N3IC78_9BACT</name>
<evidence type="ECO:0000313" key="14">
    <source>
        <dbReference type="EMBL" id="PKQ67900.1"/>
    </source>
</evidence>
<comment type="caution">
    <text evidence="14">The sequence shown here is derived from an EMBL/GenBank/DDBJ whole genome shotgun (WGS) entry which is preliminary data.</text>
</comment>
<dbReference type="PRINTS" id="PR00132">
    <property type="entry name" value="GLHYDRLASE2"/>
</dbReference>
<sequence length="1041" mass="119548">MKKYVLIFLLGLIQVQLATGQINDWENPQVFGINKEAARATFLPYQSKEAAIADDCQKSDWYLSLNGIWKFNWVYKPEDKPKDFYTEEYDTSDWGEMPVPGNWELNGYGTPIYTNITYPFPKNPPFIDHSHNPVGSYKRNFTLPERWKNRRVYIHFESGAAAMYVWVNGQKVGYSQNTKSPTEFDITKYVRKGENNIAIEAYRWSDGSYLEDQDFWRLSGFDRGIYMYSPDQIRIADFFAKAGLDANYKNGVLDVDIDLVNKLSETKLVRVNVNLINNAGKQILSISSSVELKSESEQQIHIKDKVDKPLQWSNETPNLYTLLITLSDRDGKLIEAASCKVGFRNVEIKDAQLMINGKPVLVRGVNLHEHNAYNGHVVDKETMLKDIKLMKQHNVNAVRMSHYPQSPLWYKLCDEYGLFLVDEANIESHAMGAEWQSWFNKDVHPAYSPEWAPAHKDRVERLFQRDKNHPSVIIWSMGNECGNGPVFYDIYDWLKKADPTRLVQFEQAGQNRNTDIVCPMYPGMESMKKYAERTDVTRPYIMCEYSHAMGNSNGNFQEYFDIITSSKQMQGGFIWDWVDQGLHAVDDSGRDYWAYGGDIGGYKYTNDENFCANGLVSPDRIPHPGLEEVKKVYQDILFFNQDIENGIVTIQNRFLTRNLKEYAFKWVLKKNGKISAEAPFKVSLNAGESKEIKLKLPKITSSKGVEYTLDIYAFTAKAEALIPVGFEIAREQFVFKDNDYFEKEHAVTGDISYEDKNNRIVISASNSKITIDKWSGLLSGYQYKETNLLNGSVEPDFWRAPTDNDFGNGMPSKLNIWRNAGQNRTVKDVKVTQTDHFVTVESDLWLNDVASPYQLTYTVYADGKIKVDVNWVEGREGLPEIPRFGMQLKLDNQFDQFSYYGRGPWENYSDRKTSSFLGIYSSSVADQQVDYIRPQENGNKTDVRWLTLTNTDGIGLKIEGLQPLSVKVSHNPVEDLDSGLTKKQRHPSDVTPRHQVYLNVDFKQRGLGGDDSWGRYPHKPYLLLDNTYSYSYTISAVEKAN</sequence>
<dbReference type="Proteomes" id="UP000233618">
    <property type="component" value="Unassembled WGS sequence"/>
</dbReference>
<evidence type="ECO:0000256" key="2">
    <source>
        <dbReference type="ARBA" id="ARBA00001913"/>
    </source>
</evidence>
<dbReference type="Pfam" id="PF02836">
    <property type="entry name" value="Glyco_hydro_2_C"/>
    <property type="match status" value="1"/>
</dbReference>
<dbReference type="InterPro" id="IPR023232">
    <property type="entry name" value="Glyco_hydro_2_AS"/>
</dbReference>
<dbReference type="Pfam" id="PF16353">
    <property type="entry name" value="LacZ_4"/>
    <property type="match status" value="1"/>
</dbReference>
<dbReference type="EMBL" id="MVDE01000006">
    <property type="protein sequence ID" value="PKQ67900.1"/>
    <property type="molecule type" value="Genomic_DNA"/>
</dbReference>
<dbReference type="SUPFAM" id="SSF51445">
    <property type="entry name" value="(Trans)glycosidases"/>
    <property type="match status" value="1"/>
</dbReference>
<evidence type="ECO:0000313" key="15">
    <source>
        <dbReference type="Proteomes" id="UP000233618"/>
    </source>
</evidence>
<comment type="similarity">
    <text evidence="4">Belongs to the glycosyl hydrolase 2 family.</text>
</comment>
<dbReference type="GO" id="GO:0030246">
    <property type="term" value="F:carbohydrate binding"/>
    <property type="evidence" value="ECO:0007669"/>
    <property type="project" value="InterPro"/>
</dbReference>
<dbReference type="InterPro" id="IPR006104">
    <property type="entry name" value="Glyco_hydro_2_N"/>
</dbReference>
<organism evidence="14 15">
    <name type="scientific">Labilibaculum manganireducens</name>
    <dbReference type="NCBI Taxonomy" id="1940525"/>
    <lineage>
        <taxon>Bacteria</taxon>
        <taxon>Pseudomonadati</taxon>
        <taxon>Bacteroidota</taxon>
        <taxon>Bacteroidia</taxon>
        <taxon>Marinilabiliales</taxon>
        <taxon>Marinifilaceae</taxon>
        <taxon>Labilibaculum</taxon>
    </lineage>
</organism>
<dbReference type="InterPro" id="IPR032312">
    <property type="entry name" value="LacZ_4"/>
</dbReference>
<dbReference type="Pfam" id="PF02837">
    <property type="entry name" value="Glyco_hydro_2_N"/>
    <property type="match status" value="1"/>
</dbReference>
<evidence type="ECO:0000259" key="13">
    <source>
        <dbReference type="SMART" id="SM01038"/>
    </source>
</evidence>
<protein>
    <recommendedName>
        <fullName evidence="7">Beta-galactosidase</fullName>
        <ecNumber evidence="6">3.2.1.23</ecNumber>
    </recommendedName>
    <alternativeName>
        <fullName evidence="11">Lactase</fullName>
    </alternativeName>
</protein>
<evidence type="ECO:0000256" key="1">
    <source>
        <dbReference type="ARBA" id="ARBA00001412"/>
    </source>
</evidence>
<dbReference type="SUPFAM" id="SSF74650">
    <property type="entry name" value="Galactose mutarotase-like"/>
    <property type="match status" value="1"/>
</dbReference>
<comment type="catalytic activity">
    <reaction evidence="1">
        <text>Hydrolysis of terminal non-reducing beta-D-galactose residues in beta-D-galactosides.</text>
        <dbReference type="EC" id="3.2.1.23"/>
    </reaction>
</comment>
<dbReference type="InterPro" id="IPR017853">
    <property type="entry name" value="GH"/>
</dbReference>
<evidence type="ECO:0000256" key="8">
    <source>
        <dbReference type="ARBA" id="ARBA00022801"/>
    </source>
</evidence>
<comment type="subunit">
    <text evidence="5">Monomer.</text>
</comment>
<keyword evidence="9" id="KW-0106">Calcium</keyword>
<evidence type="ECO:0000256" key="12">
    <source>
        <dbReference type="SAM" id="SignalP"/>
    </source>
</evidence>
<comment type="cofactor">
    <cofactor evidence="3">
        <name>Na(+)</name>
        <dbReference type="ChEBI" id="CHEBI:29101"/>
    </cofactor>
</comment>
<dbReference type="FunFam" id="3.20.20.80:FF:000018">
    <property type="entry name" value="Beta-galactosidase"/>
    <property type="match status" value="1"/>
</dbReference>
<dbReference type="InterPro" id="IPR008979">
    <property type="entry name" value="Galactose-bd-like_sf"/>
</dbReference>
<dbReference type="PANTHER" id="PTHR46323">
    <property type="entry name" value="BETA-GALACTOSIDASE"/>
    <property type="match status" value="1"/>
</dbReference>
<dbReference type="RefSeq" id="WP_101308910.1">
    <property type="nucleotide sequence ID" value="NZ_MVDE01000006.1"/>
</dbReference>
<dbReference type="InterPro" id="IPR006102">
    <property type="entry name" value="Ig-like_GH2"/>
</dbReference>
<dbReference type="SUPFAM" id="SSF49303">
    <property type="entry name" value="beta-Galactosidase/glucuronidase domain"/>
    <property type="match status" value="2"/>
</dbReference>
<keyword evidence="15" id="KW-1185">Reference proteome</keyword>
<reference evidence="14 15" key="1">
    <citation type="journal article" date="2017" name="Front. Microbiol.">
        <title>Labilibaculum manganireducens gen. nov., sp. nov. and Labilibaculum filiforme sp. nov., Novel Bacteroidetes Isolated from Subsurface Sediments of the Baltic Sea.</title>
        <authorList>
            <person name="Vandieken V."/>
            <person name="Marshall I.P."/>
            <person name="Niemann H."/>
            <person name="Engelen B."/>
            <person name="Cypionka H."/>
        </authorList>
    </citation>
    <scope>NUCLEOTIDE SEQUENCE [LARGE SCALE GENOMIC DNA]</scope>
    <source>
        <strain evidence="14 15">59.10-2M</strain>
    </source>
</reference>
<dbReference type="FunFam" id="2.60.40.10:FF:000680">
    <property type="entry name" value="Beta-galactosidase"/>
    <property type="match status" value="1"/>
</dbReference>
<feature type="signal peptide" evidence="12">
    <location>
        <begin position="1"/>
        <end position="18"/>
    </location>
</feature>